<keyword evidence="7 13" id="KW-0472">Membrane</keyword>
<dbReference type="EMBL" id="JAENIO010000061">
    <property type="protein sequence ID" value="MBK1835553.1"/>
    <property type="molecule type" value="Genomic_DNA"/>
</dbReference>
<evidence type="ECO:0000256" key="12">
    <source>
        <dbReference type="ARBA" id="ARBA00025324"/>
    </source>
</evidence>
<dbReference type="GO" id="GO:0005886">
    <property type="term" value="C:plasma membrane"/>
    <property type="evidence" value="ECO:0007669"/>
    <property type="project" value="UniProtKB-SubCell"/>
</dbReference>
<keyword evidence="8" id="KW-0012">Acyltransferase</keyword>
<accession>A0A934RRF8</accession>
<keyword evidence="5" id="KW-0732">Signal</keyword>
<keyword evidence="2" id="KW-1003">Cell membrane</keyword>
<dbReference type="Pfam" id="PF18927">
    <property type="entry name" value="CrtO"/>
    <property type="match status" value="1"/>
</dbReference>
<dbReference type="AlphaFoldDB" id="A0A934RRF8"/>
<name>A0A934RRF8_9BACT</name>
<evidence type="ECO:0000256" key="10">
    <source>
        <dbReference type="ARBA" id="ARBA00023603"/>
    </source>
</evidence>
<evidence type="ECO:0000256" key="13">
    <source>
        <dbReference type="SAM" id="Phobius"/>
    </source>
</evidence>
<keyword evidence="3" id="KW-0808">Transferase</keyword>
<dbReference type="InterPro" id="IPR044021">
    <property type="entry name" value="CrtO"/>
</dbReference>
<dbReference type="RefSeq" id="WP_200392990.1">
    <property type="nucleotide sequence ID" value="NZ_JAENIO010000061.1"/>
</dbReference>
<evidence type="ECO:0000256" key="3">
    <source>
        <dbReference type="ARBA" id="ARBA00022679"/>
    </source>
</evidence>
<keyword evidence="15" id="KW-1185">Reference proteome</keyword>
<evidence type="ECO:0000256" key="2">
    <source>
        <dbReference type="ARBA" id="ARBA00022475"/>
    </source>
</evidence>
<dbReference type="GO" id="GO:0016746">
    <property type="term" value="F:acyltransferase activity"/>
    <property type="evidence" value="ECO:0007669"/>
    <property type="project" value="UniProtKB-KW"/>
</dbReference>
<reference evidence="14" key="1">
    <citation type="submission" date="2021-01" db="EMBL/GenBank/DDBJ databases">
        <title>Modified the classification status of verrucomicrobia.</title>
        <authorList>
            <person name="Feng X."/>
        </authorList>
    </citation>
    <scope>NUCLEOTIDE SEQUENCE</scope>
    <source>
        <strain evidence="14">KCTC 12986</strain>
    </source>
</reference>
<gene>
    <name evidence="14" type="ORF">JIN78_15910</name>
</gene>
<evidence type="ECO:0000256" key="1">
    <source>
        <dbReference type="ARBA" id="ARBA00004162"/>
    </source>
</evidence>
<evidence type="ECO:0000256" key="5">
    <source>
        <dbReference type="ARBA" id="ARBA00022729"/>
    </source>
</evidence>
<comment type="similarity">
    <text evidence="10">Belongs to the acyltransferase CrtO family.</text>
</comment>
<comment type="subcellular location">
    <subcellularLocation>
        <location evidence="1">Cell membrane</location>
        <topology evidence="1">Single-pass membrane protein</topology>
    </subcellularLocation>
</comment>
<sequence length="161" mass="18869">MFIELPNHWIVILNALGIPVVHLALAWLSLRLPASCFSPSSPLYRIREWEREGERYQTCFRVRSWKKHLPDGAGWLSGFTKRTLQSREKTYLHEFRLETCRGEWSHWLQMAVLFLFVAWTPFPASLIIIAYALLSNLPCLIAQRHLRGRLNRLLKNGPTRC</sequence>
<evidence type="ECO:0000256" key="11">
    <source>
        <dbReference type="ARBA" id="ARBA00023667"/>
    </source>
</evidence>
<evidence type="ECO:0000256" key="8">
    <source>
        <dbReference type="ARBA" id="ARBA00023315"/>
    </source>
</evidence>
<keyword evidence="4 13" id="KW-0812">Transmembrane</keyword>
<feature type="transmembrane region" description="Helical" evidence="13">
    <location>
        <begin position="111"/>
        <end position="134"/>
    </location>
</feature>
<evidence type="ECO:0000313" key="14">
    <source>
        <dbReference type="EMBL" id="MBK1835553.1"/>
    </source>
</evidence>
<protein>
    <recommendedName>
        <fullName evidence="11">Glycosyl-4,4'-diaponeurosporenoate acyltransferase</fullName>
    </recommendedName>
</protein>
<evidence type="ECO:0000256" key="7">
    <source>
        <dbReference type="ARBA" id="ARBA00023136"/>
    </source>
</evidence>
<feature type="transmembrane region" description="Helical" evidence="13">
    <location>
        <begin position="6"/>
        <end position="28"/>
    </location>
</feature>
<organism evidence="14 15">
    <name type="scientific">Roseibacillus ishigakijimensis</name>
    <dbReference type="NCBI Taxonomy" id="454146"/>
    <lineage>
        <taxon>Bacteria</taxon>
        <taxon>Pseudomonadati</taxon>
        <taxon>Verrucomicrobiota</taxon>
        <taxon>Verrucomicrobiia</taxon>
        <taxon>Verrucomicrobiales</taxon>
        <taxon>Verrucomicrobiaceae</taxon>
        <taxon>Roseibacillus</taxon>
    </lineage>
</organism>
<comment type="function">
    <text evidence="12">Catalyzes the acylation of glycosyl-4,4'-diaponeurosporenoate, i.e. the esterification of glucose at the C6'' position with the carboxyl group of the C(15) fatty acid 12-methyltetradecanoic acid, to yield staphyloxanthin. This is the last step in the biosynthesis of this orange pigment, present in most staphylococci strains.</text>
</comment>
<proteinExistence type="inferred from homology"/>
<comment type="pathway">
    <text evidence="9">Carotenoid biosynthesis; staphyloxanthin biosynthesis; staphyloxanthin from farnesyl diphosphate: step 5/5.</text>
</comment>
<evidence type="ECO:0000256" key="6">
    <source>
        <dbReference type="ARBA" id="ARBA00022989"/>
    </source>
</evidence>
<evidence type="ECO:0000256" key="4">
    <source>
        <dbReference type="ARBA" id="ARBA00022692"/>
    </source>
</evidence>
<evidence type="ECO:0000313" key="15">
    <source>
        <dbReference type="Proteomes" id="UP000604083"/>
    </source>
</evidence>
<evidence type="ECO:0000256" key="9">
    <source>
        <dbReference type="ARBA" id="ARBA00023588"/>
    </source>
</evidence>
<dbReference type="Proteomes" id="UP000604083">
    <property type="component" value="Unassembled WGS sequence"/>
</dbReference>
<comment type="caution">
    <text evidence="14">The sequence shown here is derived from an EMBL/GenBank/DDBJ whole genome shotgun (WGS) entry which is preliminary data.</text>
</comment>
<keyword evidence="6 13" id="KW-1133">Transmembrane helix</keyword>